<name>A0ABD1E2G1_HYPHA</name>
<gene>
    <name evidence="1" type="ORF">ABEB36_014657</name>
</gene>
<protein>
    <recommendedName>
        <fullName evidence="3">HTH CENPB-type domain-containing protein</fullName>
    </recommendedName>
</protein>
<evidence type="ECO:0000313" key="1">
    <source>
        <dbReference type="EMBL" id="KAL1488862.1"/>
    </source>
</evidence>
<comment type="caution">
    <text evidence="1">The sequence shown here is derived from an EMBL/GenBank/DDBJ whole genome shotgun (WGS) entry which is preliminary data.</text>
</comment>
<evidence type="ECO:0000313" key="2">
    <source>
        <dbReference type="Proteomes" id="UP001566132"/>
    </source>
</evidence>
<dbReference type="AlphaFoldDB" id="A0ABD1E2G1"/>
<proteinExistence type="predicted"/>
<dbReference type="Proteomes" id="UP001566132">
    <property type="component" value="Unassembled WGS sequence"/>
</dbReference>
<organism evidence="1 2">
    <name type="scientific">Hypothenemus hampei</name>
    <name type="common">Coffee berry borer</name>
    <dbReference type="NCBI Taxonomy" id="57062"/>
    <lineage>
        <taxon>Eukaryota</taxon>
        <taxon>Metazoa</taxon>
        <taxon>Ecdysozoa</taxon>
        <taxon>Arthropoda</taxon>
        <taxon>Hexapoda</taxon>
        <taxon>Insecta</taxon>
        <taxon>Pterygota</taxon>
        <taxon>Neoptera</taxon>
        <taxon>Endopterygota</taxon>
        <taxon>Coleoptera</taxon>
        <taxon>Polyphaga</taxon>
        <taxon>Cucujiformia</taxon>
        <taxon>Curculionidae</taxon>
        <taxon>Scolytinae</taxon>
        <taxon>Hypothenemus</taxon>
    </lineage>
</organism>
<reference evidence="1 2" key="1">
    <citation type="submission" date="2024-05" db="EMBL/GenBank/DDBJ databases">
        <title>Genetic variation in Jamaican populations of the coffee berry borer (Hypothenemus hampei).</title>
        <authorList>
            <person name="Errbii M."/>
            <person name="Myrie A."/>
        </authorList>
    </citation>
    <scope>NUCLEOTIDE SEQUENCE [LARGE SCALE GENOMIC DNA]</scope>
    <source>
        <strain evidence="1">JA-Hopewell-2020-01-JO</strain>
        <tissue evidence="1">Whole body</tissue>
    </source>
</reference>
<keyword evidence="2" id="KW-1185">Reference proteome</keyword>
<dbReference type="EMBL" id="JBDJPC010000013">
    <property type="protein sequence ID" value="KAL1488862.1"/>
    <property type="molecule type" value="Genomic_DNA"/>
</dbReference>
<sequence length="216" mass="25250">MENNLISVQSSSIISHEAMLIGQQLFENTLILLNENQFVIDDELLHEDEIGEETDFDITENNESSDEYEPEGKKSKLIEHIPLDYKIKAVNIAKAHPTWKLQTLQKNGCRRLTKKEQLVQWEKDVMNGGNTFDKYRIIDSWVYDRFVESRQDCQQVTTRKLQQWALTAAGQFKNFNFKASTRWVAKLKNIHKIRQRKITKFISKKESSIEESLVTA</sequence>
<accession>A0ABD1E2G1</accession>
<evidence type="ECO:0008006" key="3">
    <source>
        <dbReference type="Google" id="ProtNLM"/>
    </source>
</evidence>